<reference evidence="1 2" key="1">
    <citation type="submission" date="2024-07" db="EMBL/GenBank/DDBJ databases">
        <title>Section-level genome sequencing and comparative genomics of Aspergillus sections Usti and Cavernicolus.</title>
        <authorList>
            <consortium name="Lawrence Berkeley National Laboratory"/>
            <person name="Nybo J.L."/>
            <person name="Vesth T.C."/>
            <person name="Theobald S."/>
            <person name="Frisvad J.C."/>
            <person name="Larsen T.O."/>
            <person name="Kjaerboelling I."/>
            <person name="Rothschild-Mancinelli K."/>
            <person name="Lyhne E.K."/>
            <person name="Kogle M.E."/>
            <person name="Barry K."/>
            <person name="Clum A."/>
            <person name="Na H."/>
            <person name="Ledsgaard L."/>
            <person name="Lin J."/>
            <person name="Lipzen A."/>
            <person name="Kuo A."/>
            <person name="Riley R."/>
            <person name="Mondo S."/>
            <person name="Labutti K."/>
            <person name="Haridas S."/>
            <person name="Pangalinan J."/>
            <person name="Salamov A.A."/>
            <person name="Simmons B.A."/>
            <person name="Magnuson J.K."/>
            <person name="Chen J."/>
            <person name="Drula E."/>
            <person name="Henrissat B."/>
            <person name="Wiebenga A."/>
            <person name="Lubbers R.J."/>
            <person name="Gomes A.C."/>
            <person name="Makela M.R."/>
            <person name="Stajich J."/>
            <person name="Grigoriev I.V."/>
            <person name="Mortensen U.H."/>
            <person name="De Vries R.P."/>
            <person name="Baker S.E."/>
            <person name="Andersen M.R."/>
        </authorList>
    </citation>
    <scope>NUCLEOTIDE SEQUENCE [LARGE SCALE GENOMIC DNA]</scope>
    <source>
        <strain evidence="1 2">CBS 123904</strain>
    </source>
</reference>
<evidence type="ECO:0000313" key="2">
    <source>
        <dbReference type="Proteomes" id="UP001610446"/>
    </source>
</evidence>
<organism evidence="1 2">
    <name type="scientific">Aspergillus pseudoustus</name>
    <dbReference type="NCBI Taxonomy" id="1810923"/>
    <lineage>
        <taxon>Eukaryota</taxon>
        <taxon>Fungi</taxon>
        <taxon>Dikarya</taxon>
        <taxon>Ascomycota</taxon>
        <taxon>Pezizomycotina</taxon>
        <taxon>Eurotiomycetes</taxon>
        <taxon>Eurotiomycetidae</taxon>
        <taxon>Eurotiales</taxon>
        <taxon>Aspergillaceae</taxon>
        <taxon>Aspergillus</taxon>
        <taxon>Aspergillus subgen. Nidulantes</taxon>
    </lineage>
</organism>
<proteinExistence type="predicted"/>
<dbReference type="Proteomes" id="UP001610446">
    <property type="component" value="Unassembled WGS sequence"/>
</dbReference>
<accession>A0ABR4JGE7</accession>
<comment type="caution">
    <text evidence="1">The sequence shown here is derived from an EMBL/GenBank/DDBJ whole genome shotgun (WGS) entry which is preliminary data.</text>
</comment>
<protein>
    <submittedName>
        <fullName evidence="1">Uncharacterized protein</fullName>
    </submittedName>
</protein>
<gene>
    <name evidence="1" type="ORF">BJY01DRAFT_250657</name>
</gene>
<sequence>MDTSAQKSSELTAAIWANDLSVVLTLLGTDIPTLGMADALKAAVMSKDQRVTFTQTLTEDLMRTKQAEMASYALELSAAENSVVVTGRLYHNRRSVLEGCLDELLSAYGPKELTTLKRETCELFATILPVYHQCIVEDHVLIASGKQCPLYRAIPARCYDFVPRASCARMLCPQLPALMRQPILQRLASTRRGNDVARRVLFSLRGKMCPVAEEIVDYWMPYHKTMTGPTGEEVILVNESLPDLQLKRITYFMCGWDWTAVGGALTGAVACERLAEAATVFGLHELAALAKSHCR</sequence>
<name>A0ABR4JGE7_9EURO</name>
<keyword evidence="2" id="KW-1185">Reference proteome</keyword>
<evidence type="ECO:0000313" key="1">
    <source>
        <dbReference type="EMBL" id="KAL2839116.1"/>
    </source>
</evidence>
<dbReference type="EMBL" id="JBFXLU010000137">
    <property type="protein sequence ID" value="KAL2839116.1"/>
    <property type="molecule type" value="Genomic_DNA"/>
</dbReference>